<evidence type="ECO:0000256" key="2">
    <source>
        <dbReference type="ARBA" id="ARBA00022670"/>
    </source>
</evidence>
<dbReference type="PROSITE" id="PS51892">
    <property type="entry name" value="SUBTILASE"/>
    <property type="match status" value="1"/>
</dbReference>
<keyword evidence="8" id="KW-1185">Reference proteome</keyword>
<reference evidence="7 8" key="1">
    <citation type="journal article" date="2025" name="Microbiol. Resour. Announc.">
        <title>Draft genome sequences for Neonectria magnoliae and Neonectria punicea, canker pathogens of Liriodendron tulipifera and Acer saccharum in West Virginia.</title>
        <authorList>
            <person name="Petronek H.M."/>
            <person name="Kasson M.T."/>
            <person name="Metheny A.M."/>
            <person name="Stauder C.M."/>
            <person name="Lovett B."/>
            <person name="Lynch S.C."/>
            <person name="Garnas J.R."/>
            <person name="Kasson L.R."/>
            <person name="Stajich J.E."/>
        </authorList>
    </citation>
    <scope>NUCLEOTIDE SEQUENCE [LARGE SCALE GENOMIC DNA]</scope>
    <source>
        <strain evidence="7 8">NRRL 64653</strain>
    </source>
</reference>
<dbReference type="InterPro" id="IPR015500">
    <property type="entry name" value="Peptidase_S8_subtilisin-rel"/>
</dbReference>
<dbReference type="SUPFAM" id="SSF52743">
    <property type="entry name" value="Subtilisin-like"/>
    <property type="match status" value="1"/>
</dbReference>
<dbReference type="InterPro" id="IPR051048">
    <property type="entry name" value="Peptidase_S8/S53_subtilisin"/>
</dbReference>
<accession>A0ABR1GGW2</accession>
<dbReference type="PANTHER" id="PTHR43399">
    <property type="entry name" value="SUBTILISIN-RELATED"/>
    <property type="match status" value="1"/>
</dbReference>
<feature type="domain" description="Peptidase S8/S53" evidence="6">
    <location>
        <begin position="211"/>
        <end position="369"/>
    </location>
</feature>
<protein>
    <recommendedName>
        <fullName evidence="6">Peptidase S8/S53 domain-containing protein</fullName>
    </recommendedName>
</protein>
<gene>
    <name evidence="7" type="ORF">QQX98_013236</name>
</gene>
<dbReference type="PRINTS" id="PR00723">
    <property type="entry name" value="SUBTILISIN"/>
</dbReference>
<evidence type="ECO:0000313" key="7">
    <source>
        <dbReference type="EMBL" id="KAK7393979.1"/>
    </source>
</evidence>
<sequence length="382" mass="41491">MSIIEINGNVLNLDNLEAVSPAAQSTNKSPYVLIRSDSILDDRTYKSLRELGVHVLEYVSEDTYLCRHSGNPEKIEALPFVTHVLNYDEFFKVESGLAPAESTEGVAPSSAKESTADVRVTLHRDVELSDEIQASIERAARVTAKPKGGDKHMLQLNGIKREYLRAIAAIPVVLNIVEVLEATVATGPARRTIGRDALVALRNNNHTDLKGGGQIIAIADTGLDRTHPAFAPPGNRILGDNVPNQDHRGHGTHVSGSIAGSYANLRGVATRAQLFFQTCWNQARQQFSVDDLGQLLEAAYQAGARVHNNSWQRHGNNMRYNGGGDVVDRFVWTNRDMVVCFSAGNDGVTIGCEAGSKNGITVGATRDREAADNGNFPRYGRP</sequence>
<dbReference type="Pfam" id="PF00082">
    <property type="entry name" value="Peptidase_S8"/>
    <property type="match status" value="1"/>
</dbReference>
<dbReference type="PANTHER" id="PTHR43399:SF4">
    <property type="entry name" value="CELL WALL-ASSOCIATED PROTEASE"/>
    <property type="match status" value="1"/>
</dbReference>
<proteinExistence type="inferred from homology"/>
<dbReference type="Gene3D" id="3.40.50.200">
    <property type="entry name" value="Peptidase S8/S53 domain"/>
    <property type="match status" value="1"/>
</dbReference>
<dbReference type="InterPro" id="IPR022398">
    <property type="entry name" value="Peptidase_S8_His-AS"/>
</dbReference>
<keyword evidence="2" id="KW-0645">Protease</keyword>
<keyword evidence="4" id="KW-0720">Serine protease</keyword>
<evidence type="ECO:0000259" key="6">
    <source>
        <dbReference type="Pfam" id="PF00082"/>
    </source>
</evidence>
<dbReference type="PROSITE" id="PS00137">
    <property type="entry name" value="SUBTILASE_HIS"/>
    <property type="match status" value="1"/>
</dbReference>
<evidence type="ECO:0000256" key="1">
    <source>
        <dbReference type="ARBA" id="ARBA00011073"/>
    </source>
</evidence>
<name>A0ABR1GGW2_9HYPO</name>
<evidence type="ECO:0000256" key="3">
    <source>
        <dbReference type="ARBA" id="ARBA00022801"/>
    </source>
</evidence>
<dbReference type="Proteomes" id="UP001498476">
    <property type="component" value="Unassembled WGS sequence"/>
</dbReference>
<organism evidence="7 8">
    <name type="scientific">Neonectria punicea</name>
    <dbReference type="NCBI Taxonomy" id="979145"/>
    <lineage>
        <taxon>Eukaryota</taxon>
        <taxon>Fungi</taxon>
        <taxon>Dikarya</taxon>
        <taxon>Ascomycota</taxon>
        <taxon>Pezizomycotina</taxon>
        <taxon>Sordariomycetes</taxon>
        <taxon>Hypocreomycetidae</taxon>
        <taxon>Hypocreales</taxon>
        <taxon>Nectriaceae</taxon>
        <taxon>Neonectria</taxon>
    </lineage>
</organism>
<evidence type="ECO:0000256" key="4">
    <source>
        <dbReference type="ARBA" id="ARBA00022825"/>
    </source>
</evidence>
<comment type="similarity">
    <text evidence="1 5">Belongs to the peptidase S8 family.</text>
</comment>
<comment type="caution">
    <text evidence="5">Lacks conserved residue(s) required for the propagation of feature annotation.</text>
</comment>
<comment type="caution">
    <text evidence="7">The sequence shown here is derived from an EMBL/GenBank/DDBJ whole genome shotgun (WGS) entry which is preliminary data.</text>
</comment>
<evidence type="ECO:0000256" key="5">
    <source>
        <dbReference type="PROSITE-ProRule" id="PRU01240"/>
    </source>
</evidence>
<keyword evidence="3" id="KW-0378">Hydrolase</keyword>
<dbReference type="InterPro" id="IPR000209">
    <property type="entry name" value="Peptidase_S8/S53_dom"/>
</dbReference>
<dbReference type="InterPro" id="IPR036852">
    <property type="entry name" value="Peptidase_S8/S53_dom_sf"/>
</dbReference>
<evidence type="ECO:0000313" key="8">
    <source>
        <dbReference type="Proteomes" id="UP001498476"/>
    </source>
</evidence>
<dbReference type="EMBL" id="JAZAVJ010000552">
    <property type="protein sequence ID" value="KAK7393979.1"/>
    <property type="molecule type" value="Genomic_DNA"/>
</dbReference>